<dbReference type="Proteomes" id="UP000245884">
    <property type="component" value="Unassembled WGS sequence"/>
</dbReference>
<feature type="compositionally biased region" description="Polar residues" evidence="1">
    <location>
        <begin position="162"/>
        <end position="188"/>
    </location>
</feature>
<feature type="compositionally biased region" description="Basic and acidic residues" evidence="1">
    <location>
        <begin position="1"/>
        <end position="10"/>
    </location>
</feature>
<dbReference type="GeneID" id="37031138"/>
<dbReference type="OrthoDB" id="10690297at2759"/>
<feature type="compositionally biased region" description="Acidic residues" evidence="1">
    <location>
        <begin position="386"/>
        <end position="397"/>
    </location>
</feature>
<feature type="compositionally biased region" description="Low complexity" evidence="1">
    <location>
        <begin position="443"/>
        <end position="453"/>
    </location>
</feature>
<protein>
    <submittedName>
        <fullName evidence="2">Uncharacterized protein</fullName>
    </submittedName>
</protein>
<feature type="compositionally biased region" description="Low complexity" evidence="1">
    <location>
        <begin position="189"/>
        <end position="208"/>
    </location>
</feature>
<name>A0A316UR14_9BASI</name>
<evidence type="ECO:0000313" key="3">
    <source>
        <dbReference type="Proteomes" id="UP000245884"/>
    </source>
</evidence>
<feature type="region of interest" description="Disordered" evidence="1">
    <location>
        <begin position="160"/>
        <end position="409"/>
    </location>
</feature>
<accession>A0A316UR14</accession>
<gene>
    <name evidence="2" type="ORF">BDZ90DRAFT_280833</name>
</gene>
<feature type="compositionally biased region" description="Low complexity" evidence="1">
    <location>
        <begin position="16"/>
        <end position="25"/>
    </location>
</feature>
<feature type="compositionally biased region" description="Acidic residues" evidence="1">
    <location>
        <begin position="257"/>
        <end position="269"/>
    </location>
</feature>
<sequence>MALSRPREHQIGGGHHYAQSASSSSHHGHHHHHHHHRSKPRRTIQAQGGGPLRQLQDQYEEAMALGGGSSRDASEEDNDNFSEHSDSASSMHHQRQQQNRSLPSASHTSSLHTVLSASPSSASSCSSSSAVGKPQDVSGQVMNTLPTTARDRVLMDSRGHAYQTQGSHQQAGQMRKASSGSSAAANTESLSSPSVGGPSSSSASFAAPHAVLPPSSTTSTRRGNPSAPGSSGVPHTLAQASAALSSSSSTDLSMYGGDDEAAGEDDNEEVGFRSTLDARAPSLTLGQLSTTINSRPHPSLRLDSLPPPPRHPNPSSAMTTPIAVAGARGAIGPTWMSRQDSDYLGDADDEDGDGGAVGFMSEDDSLAPRSPHSVQTGSVSAKSTDDDAATTDDDVSDEGTASPYDGDVEFSARTPVSQQISAAHMGGNGGFLAQAASVAAAHATAATPPATQAGSSRPSTARRQVEDAPVRTFQMEVGATHQTIAEGTATPRGAEDGASFNPAQAVARASDAPMAKAGNEGTSAEALRTRIVTLNKSSAVISRLQQSSPTATIRVYVGAPANGLFSRIDLLTLDTAMLRVAKLGVAATAGNGIEVQVVAGISSDDDASEGGGLALPAAQRAALARGCRWVDEVMEGVPRAAGEGGADEAPMRQRLIDQIAAGAGGQSIVLLAHFVDADPVTSDAEPEWQIRLPMPKSG</sequence>
<organism evidence="2 3">
    <name type="scientific">Jaminaea rosea</name>
    <dbReference type="NCBI Taxonomy" id="1569628"/>
    <lineage>
        <taxon>Eukaryota</taxon>
        <taxon>Fungi</taxon>
        <taxon>Dikarya</taxon>
        <taxon>Basidiomycota</taxon>
        <taxon>Ustilaginomycotina</taxon>
        <taxon>Exobasidiomycetes</taxon>
        <taxon>Microstromatales</taxon>
        <taxon>Microstromatales incertae sedis</taxon>
        <taxon>Jaminaea</taxon>
    </lineage>
</organism>
<reference evidence="2 3" key="1">
    <citation type="journal article" date="2018" name="Mol. Biol. Evol.">
        <title>Broad Genomic Sampling Reveals a Smut Pathogenic Ancestry of the Fungal Clade Ustilaginomycotina.</title>
        <authorList>
            <person name="Kijpornyongpan T."/>
            <person name="Mondo S.J."/>
            <person name="Barry K."/>
            <person name="Sandor L."/>
            <person name="Lee J."/>
            <person name="Lipzen A."/>
            <person name="Pangilinan J."/>
            <person name="LaButti K."/>
            <person name="Hainaut M."/>
            <person name="Henrissat B."/>
            <person name="Grigoriev I.V."/>
            <person name="Spatafora J.W."/>
            <person name="Aime M.C."/>
        </authorList>
    </citation>
    <scope>NUCLEOTIDE SEQUENCE [LARGE SCALE GENOMIC DNA]</scope>
    <source>
        <strain evidence="2 3">MCA 5214</strain>
    </source>
</reference>
<keyword evidence="3" id="KW-1185">Reference proteome</keyword>
<feature type="region of interest" description="Disordered" evidence="1">
    <location>
        <begin position="1"/>
        <end position="52"/>
    </location>
</feature>
<feature type="region of interest" description="Disordered" evidence="1">
    <location>
        <begin position="443"/>
        <end position="463"/>
    </location>
</feature>
<dbReference type="AlphaFoldDB" id="A0A316UR14"/>
<feature type="compositionally biased region" description="Low complexity" evidence="1">
    <location>
        <begin position="294"/>
        <end position="304"/>
    </location>
</feature>
<feature type="compositionally biased region" description="Acidic residues" evidence="1">
    <location>
        <begin position="343"/>
        <end position="353"/>
    </location>
</feature>
<dbReference type="STRING" id="1569628.A0A316UR14"/>
<feature type="compositionally biased region" description="Polar residues" evidence="1">
    <location>
        <begin position="87"/>
        <end position="115"/>
    </location>
</feature>
<feature type="compositionally biased region" description="Polar residues" evidence="1">
    <location>
        <begin position="284"/>
        <end position="293"/>
    </location>
</feature>
<evidence type="ECO:0000256" key="1">
    <source>
        <dbReference type="SAM" id="MobiDB-lite"/>
    </source>
</evidence>
<proteinExistence type="predicted"/>
<dbReference type="RefSeq" id="XP_025360925.1">
    <property type="nucleotide sequence ID" value="XM_025509315.1"/>
</dbReference>
<feature type="compositionally biased region" description="Polar residues" evidence="1">
    <location>
        <begin position="137"/>
        <end position="146"/>
    </location>
</feature>
<feature type="compositionally biased region" description="Low complexity" evidence="1">
    <location>
        <begin position="116"/>
        <end position="130"/>
    </location>
</feature>
<dbReference type="EMBL" id="KZ819672">
    <property type="protein sequence ID" value="PWN26313.1"/>
    <property type="molecule type" value="Genomic_DNA"/>
</dbReference>
<evidence type="ECO:0000313" key="2">
    <source>
        <dbReference type="EMBL" id="PWN26313.1"/>
    </source>
</evidence>
<feature type="compositionally biased region" description="Low complexity" evidence="1">
    <location>
        <begin position="237"/>
        <end position="253"/>
    </location>
</feature>
<feature type="region of interest" description="Disordered" evidence="1">
    <location>
        <begin position="64"/>
        <end position="146"/>
    </location>
</feature>
<feature type="compositionally biased region" description="Polar residues" evidence="1">
    <location>
        <begin position="214"/>
        <end position="229"/>
    </location>
</feature>
<feature type="compositionally biased region" description="Basic residues" evidence="1">
    <location>
        <begin position="26"/>
        <end position="42"/>
    </location>
</feature>